<dbReference type="EMBL" id="JAPHNI010000521">
    <property type="protein sequence ID" value="KAJ8110234.1"/>
    <property type="molecule type" value="Genomic_DNA"/>
</dbReference>
<reference evidence="1" key="1">
    <citation type="submission" date="2022-11" db="EMBL/GenBank/DDBJ databases">
        <title>Genome Sequence of Boeremia exigua.</title>
        <authorList>
            <person name="Buettner E."/>
        </authorList>
    </citation>
    <scope>NUCLEOTIDE SEQUENCE</scope>
    <source>
        <strain evidence="1">CU02</strain>
    </source>
</reference>
<sequence>MRRLVDSGANEATISEAERHWRLTQAENACLTPGELLVDLMDARERIWELENGEDRAMRAQGVMEGLLRREDVALEFEEMDGEVTQGRSPGSLAGGEVLAEDRPGDDFYDMRPVEEGEVLGGEVAEDARRGSDSESGGWSPDMIQAVVHMPFAR</sequence>
<name>A0ACC2I5M7_9PLEO</name>
<protein>
    <submittedName>
        <fullName evidence="1">Uncharacterized protein</fullName>
    </submittedName>
</protein>
<comment type="caution">
    <text evidence="1">The sequence shown here is derived from an EMBL/GenBank/DDBJ whole genome shotgun (WGS) entry which is preliminary data.</text>
</comment>
<evidence type="ECO:0000313" key="1">
    <source>
        <dbReference type="EMBL" id="KAJ8110234.1"/>
    </source>
</evidence>
<proteinExistence type="predicted"/>
<evidence type="ECO:0000313" key="2">
    <source>
        <dbReference type="Proteomes" id="UP001153331"/>
    </source>
</evidence>
<organism evidence="1 2">
    <name type="scientific">Boeremia exigua</name>
    <dbReference type="NCBI Taxonomy" id="749465"/>
    <lineage>
        <taxon>Eukaryota</taxon>
        <taxon>Fungi</taxon>
        <taxon>Dikarya</taxon>
        <taxon>Ascomycota</taxon>
        <taxon>Pezizomycotina</taxon>
        <taxon>Dothideomycetes</taxon>
        <taxon>Pleosporomycetidae</taxon>
        <taxon>Pleosporales</taxon>
        <taxon>Pleosporineae</taxon>
        <taxon>Didymellaceae</taxon>
        <taxon>Boeremia</taxon>
    </lineage>
</organism>
<gene>
    <name evidence="1" type="ORF">OPT61_g6872</name>
</gene>
<accession>A0ACC2I5M7</accession>
<dbReference type="Proteomes" id="UP001153331">
    <property type="component" value="Unassembled WGS sequence"/>
</dbReference>
<keyword evidence="2" id="KW-1185">Reference proteome</keyword>